<gene>
    <name evidence="1" type="ordered locus">Thicy_0893</name>
</gene>
<keyword evidence="2" id="KW-1185">Reference proteome</keyword>
<proteinExistence type="predicted"/>
<protein>
    <submittedName>
        <fullName evidence="1">Uncharacterized protein</fullName>
    </submittedName>
</protein>
<accession>F6DCS9</accession>
<dbReference type="AlphaFoldDB" id="F6DCS9"/>
<dbReference type="Proteomes" id="UP000009232">
    <property type="component" value="Chromosome"/>
</dbReference>
<organism evidence="1 2">
    <name type="scientific">Thiomicrospira cyclica (strain DSM 14477 / JCM 11371 / ALM1)</name>
    <name type="common">Thioalkalimicrobium cyclicum</name>
    <dbReference type="NCBI Taxonomy" id="717773"/>
    <lineage>
        <taxon>Bacteria</taxon>
        <taxon>Pseudomonadati</taxon>
        <taxon>Pseudomonadota</taxon>
        <taxon>Gammaproteobacteria</taxon>
        <taxon>Thiotrichales</taxon>
        <taxon>Piscirickettsiaceae</taxon>
        <taxon>Thiomicrospira</taxon>
    </lineage>
</organism>
<dbReference type="EMBL" id="CP002776">
    <property type="protein sequence ID" value="AEG31665.1"/>
    <property type="molecule type" value="Genomic_DNA"/>
</dbReference>
<dbReference type="STRING" id="717773.Thicy_0893"/>
<dbReference type="HOGENOM" id="CLU_3405953_0_0_6"/>
<name>F6DCS9_THICA</name>
<sequence length="30" mass="3031">MSEIPACAGMTVMKAGMTVMKAGMTVKASP</sequence>
<evidence type="ECO:0000313" key="2">
    <source>
        <dbReference type="Proteomes" id="UP000009232"/>
    </source>
</evidence>
<dbReference type="KEGG" id="tcy:Thicy_0893"/>
<reference evidence="1 2" key="1">
    <citation type="submission" date="2011-05" db="EMBL/GenBank/DDBJ databases">
        <title>Complete sequence of Thioalkalimicrobium cyclicum ALM1.</title>
        <authorList>
            <consortium name="US DOE Joint Genome Institute"/>
            <person name="Lucas S."/>
            <person name="Han J."/>
            <person name="Lapidus A."/>
            <person name="Cheng J.-F."/>
            <person name="Goodwin L."/>
            <person name="Pitluck S."/>
            <person name="Peters L."/>
            <person name="Mikhailova N."/>
            <person name="Davenport K."/>
            <person name="Han C."/>
            <person name="Tapia R."/>
            <person name="Land M."/>
            <person name="Hauser L."/>
            <person name="Kyrpides N."/>
            <person name="Ivanova N."/>
            <person name="Pagani I."/>
            <person name="Kappler U."/>
            <person name="Woyke T."/>
        </authorList>
    </citation>
    <scope>NUCLEOTIDE SEQUENCE [LARGE SCALE GENOMIC DNA]</scope>
    <source>
        <strain evidence="2">DSM 14477 / JCM 11371 / ALM1</strain>
    </source>
</reference>
<evidence type="ECO:0000313" key="1">
    <source>
        <dbReference type="EMBL" id="AEG31665.1"/>
    </source>
</evidence>